<evidence type="ECO:0000313" key="2">
    <source>
        <dbReference type="EMBL" id="VEU38529.1"/>
    </source>
</evidence>
<evidence type="ECO:0000313" key="3">
    <source>
        <dbReference type="Proteomes" id="UP000291116"/>
    </source>
</evidence>
<feature type="compositionally biased region" description="Basic and acidic residues" evidence="1">
    <location>
        <begin position="286"/>
        <end position="301"/>
    </location>
</feature>
<feature type="compositionally biased region" description="Basic and acidic residues" evidence="1">
    <location>
        <begin position="58"/>
        <end position="75"/>
    </location>
</feature>
<organism evidence="2 3">
    <name type="scientific">Pseudo-nitzschia multistriata</name>
    <dbReference type="NCBI Taxonomy" id="183589"/>
    <lineage>
        <taxon>Eukaryota</taxon>
        <taxon>Sar</taxon>
        <taxon>Stramenopiles</taxon>
        <taxon>Ochrophyta</taxon>
        <taxon>Bacillariophyta</taxon>
        <taxon>Bacillariophyceae</taxon>
        <taxon>Bacillariophycidae</taxon>
        <taxon>Bacillariales</taxon>
        <taxon>Bacillariaceae</taxon>
        <taxon>Pseudo-nitzschia</taxon>
    </lineage>
</organism>
<feature type="region of interest" description="Disordered" evidence="1">
    <location>
        <begin position="376"/>
        <end position="450"/>
    </location>
</feature>
<reference evidence="2 3" key="1">
    <citation type="submission" date="2019-01" db="EMBL/GenBank/DDBJ databases">
        <authorList>
            <person name="Ferrante I. M."/>
        </authorList>
    </citation>
    <scope>NUCLEOTIDE SEQUENCE [LARGE SCALE GENOMIC DNA]</scope>
    <source>
        <strain evidence="2 3">B856</strain>
    </source>
</reference>
<protein>
    <submittedName>
        <fullName evidence="2">Uncharacterized protein</fullName>
    </submittedName>
</protein>
<feature type="region of interest" description="Disordered" evidence="1">
    <location>
        <begin position="254"/>
        <end position="339"/>
    </location>
</feature>
<gene>
    <name evidence="2" type="ORF">PSNMU_V1.4_AUG-EV-PASAV3_0053500</name>
</gene>
<feature type="compositionally biased region" description="Polar residues" evidence="1">
    <location>
        <begin position="157"/>
        <end position="168"/>
    </location>
</feature>
<dbReference type="AlphaFoldDB" id="A0A448Z942"/>
<feature type="compositionally biased region" description="Basic and acidic residues" evidence="1">
    <location>
        <begin position="413"/>
        <end position="435"/>
    </location>
</feature>
<proteinExistence type="predicted"/>
<sequence>MSFVDPLWEFVLEDYEEEDNGWGRRRSNRKKKEAARNEGSYFNFFGGDSDQKKSRKAYQSDDRNDADVSGRRELSKVNLTRNDSRGSASSWGRKSKISSSKSSKKYSNDGKDGFWDVITGAPPAATIQKNNARKSSPNKNSKNRVLRKKNASESIKRSQSNVLGNSQPKPLVRTSSTKSEKSKSGFKKRFRRNQSTKSSEKNRVSKPEVKQTIPNKPPQSAKLPDDDGFYPIDFFHHIADSLDPWIVDSSVASSSEESSITIDDDEDTRSYTSSQVQNEDGVVAKSESRSSVRARDEKSNYKLESLLDQPLPDSKSAKPKGNTHHQKQSTKEETGVTEIRLRVNPGGNTLSEQVIKANPNLYYSFPEDAQKFLHKDDVSSKSRPSFDASESDNSSVVSRIKQHLKIKPKQPRVVKDRDSRKIAKDSIRPTSKEMKPPTAVHIQKKPEARDDWEDIEHQKKCQLWKRGSCNSERTCKNDSTNLFGKADETEVFPTSRVVKVRSQFLRMTMTAMKIWMSVTRNQIKNRVIVLL</sequence>
<feature type="compositionally biased region" description="Low complexity" evidence="1">
    <location>
        <begin position="87"/>
        <end position="101"/>
    </location>
</feature>
<keyword evidence="3" id="KW-1185">Reference proteome</keyword>
<dbReference type="Proteomes" id="UP000291116">
    <property type="component" value="Unassembled WGS sequence"/>
</dbReference>
<accession>A0A448Z942</accession>
<feature type="compositionally biased region" description="Basic and acidic residues" evidence="1">
    <location>
        <begin position="198"/>
        <end position="209"/>
    </location>
</feature>
<name>A0A448Z942_9STRA</name>
<dbReference type="EMBL" id="CAACVS010000172">
    <property type="protein sequence ID" value="VEU38529.1"/>
    <property type="molecule type" value="Genomic_DNA"/>
</dbReference>
<feature type="compositionally biased region" description="Basic residues" evidence="1">
    <location>
        <begin position="184"/>
        <end position="194"/>
    </location>
</feature>
<evidence type="ECO:0000256" key="1">
    <source>
        <dbReference type="SAM" id="MobiDB-lite"/>
    </source>
</evidence>
<feature type="region of interest" description="Disordered" evidence="1">
    <location>
        <begin position="40"/>
        <end position="230"/>
    </location>
</feature>
<feature type="compositionally biased region" description="Basic residues" evidence="1">
    <location>
        <begin position="317"/>
        <end position="328"/>
    </location>
</feature>
<feature type="compositionally biased region" description="Basic residues" evidence="1">
    <location>
        <begin position="400"/>
        <end position="412"/>
    </location>
</feature>
<feature type="compositionally biased region" description="Polar residues" evidence="1">
    <location>
        <begin position="127"/>
        <end position="140"/>
    </location>
</feature>